<feature type="transmembrane region" description="Helical" evidence="1">
    <location>
        <begin position="55"/>
        <end position="76"/>
    </location>
</feature>
<protein>
    <submittedName>
        <fullName evidence="2">Uncharacterized protein</fullName>
    </submittedName>
</protein>
<keyword evidence="1" id="KW-0472">Membrane</keyword>
<reference evidence="2 3" key="1">
    <citation type="submission" date="2020-08" db="EMBL/GenBank/DDBJ databases">
        <title>Genomic Encyclopedia of Type Strains, Phase IV (KMG-V): Genome sequencing to study the core and pangenomes of soil and plant-associated prokaryotes.</title>
        <authorList>
            <person name="Whitman W."/>
        </authorList>
    </citation>
    <scope>NUCLEOTIDE SEQUENCE [LARGE SCALE GENOMIC DNA]</scope>
    <source>
        <strain evidence="2 3">X5P3</strain>
    </source>
</reference>
<organism evidence="2 3">
    <name type="scientific">Granulicella mallensis</name>
    <dbReference type="NCBI Taxonomy" id="940614"/>
    <lineage>
        <taxon>Bacteria</taxon>
        <taxon>Pseudomonadati</taxon>
        <taxon>Acidobacteriota</taxon>
        <taxon>Terriglobia</taxon>
        <taxon>Terriglobales</taxon>
        <taxon>Acidobacteriaceae</taxon>
        <taxon>Granulicella</taxon>
    </lineage>
</organism>
<evidence type="ECO:0000313" key="2">
    <source>
        <dbReference type="EMBL" id="MBB5064518.1"/>
    </source>
</evidence>
<comment type="caution">
    <text evidence="2">The sequence shown here is derived from an EMBL/GenBank/DDBJ whole genome shotgun (WGS) entry which is preliminary data.</text>
</comment>
<gene>
    <name evidence="2" type="ORF">HDF15_002876</name>
</gene>
<name>A0A7W8E9J8_9BACT</name>
<sequence>MSLKLSGPNLLAMTKSTISIKISEIVGNDDLSVRAIRLYLIDQTRLSPQRVRSPLGILLCVFLAFSVFAWGTGYKLSLYKADQHREPAKVCTRGSDAARSSVDHAATGCKVWPSSVLLSLIFVPSRTETYSFIDSGFFETAEDLSPHRSRPVLHLRPPPVEVRSLD</sequence>
<dbReference type="Proteomes" id="UP000584867">
    <property type="component" value="Unassembled WGS sequence"/>
</dbReference>
<evidence type="ECO:0000256" key="1">
    <source>
        <dbReference type="SAM" id="Phobius"/>
    </source>
</evidence>
<dbReference type="AlphaFoldDB" id="A0A7W8E9J8"/>
<accession>A0A7W8E9J8</accession>
<proteinExistence type="predicted"/>
<keyword evidence="1" id="KW-0812">Transmembrane</keyword>
<keyword evidence="1" id="KW-1133">Transmembrane helix</keyword>
<evidence type="ECO:0000313" key="3">
    <source>
        <dbReference type="Proteomes" id="UP000584867"/>
    </source>
</evidence>
<dbReference type="EMBL" id="JACHIO010000011">
    <property type="protein sequence ID" value="MBB5064518.1"/>
    <property type="molecule type" value="Genomic_DNA"/>
</dbReference>
<dbReference type="RefSeq" id="WP_184256479.1">
    <property type="nucleotide sequence ID" value="NZ_JACHIO010000011.1"/>
</dbReference>